<dbReference type="AlphaFoldDB" id="A0A9D1Y317"/>
<feature type="chain" id="PRO_5038539637" description="Lipoprotein" evidence="1">
    <location>
        <begin position="22"/>
        <end position="162"/>
    </location>
</feature>
<dbReference type="PROSITE" id="PS51257">
    <property type="entry name" value="PROKAR_LIPOPROTEIN"/>
    <property type="match status" value="1"/>
</dbReference>
<protein>
    <recommendedName>
        <fullName evidence="4">Lipoprotein</fullName>
    </recommendedName>
</protein>
<dbReference type="Proteomes" id="UP000886751">
    <property type="component" value="Unassembled WGS sequence"/>
</dbReference>
<dbReference type="EMBL" id="DXEI01000141">
    <property type="protein sequence ID" value="HIX95701.1"/>
    <property type="molecule type" value="Genomic_DNA"/>
</dbReference>
<evidence type="ECO:0000313" key="3">
    <source>
        <dbReference type="Proteomes" id="UP000886751"/>
    </source>
</evidence>
<keyword evidence="1" id="KW-0732">Signal</keyword>
<accession>A0A9D1Y317</accession>
<proteinExistence type="predicted"/>
<feature type="signal peptide" evidence="1">
    <location>
        <begin position="1"/>
        <end position="21"/>
    </location>
</feature>
<evidence type="ECO:0000256" key="1">
    <source>
        <dbReference type="SAM" id="SignalP"/>
    </source>
</evidence>
<reference evidence="2" key="2">
    <citation type="submission" date="2021-04" db="EMBL/GenBank/DDBJ databases">
        <authorList>
            <person name="Gilroy R."/>
        </authorList>
    </citation>
    <scope>NUCLEOTIDE SEQUENCE</scope>
    <source>
        <strain evidence="2">ChiHecec2B26-7398</strain>
    </source>
</reference>
<evidence type="ECO:0008006" key="4">
    <source>
        <dbReference type="Google" id="ProtNLM"/>
    </source>
</evidence>
<name>A0A9D1Y317_9FIRM</name>
<comment type="caution">
    <text evidence="2">The sequence shown here is derived from an EMBL/GenBank/DDBJ whole genome shotgun (WGS) entry which is preliminary data.</text>
</comment>
<gene>
    <name evidence="2" type="ORF">H9846_09630</name>
</gene>
<reference evidence="2" key="1">
    <citation type="journal article" date="2021" name="PeerJ">
        <title>Extensive microbial diversity within the chicken gut microbiome revealed by metagenomics and culture.</title>
        <authorList>
            <person name="Gilroy R."/>
            <person name="Ravi A."/>
            <person name="Getino M."/>
            <person name="Pursley I."/>
            <person name="Horton D.L."/>
            <person name="Alikhan N.F."/>
            <person name="Baker D."/>
            <person name="Gharbi K."/>
            <person name="Hall N."/>
            <person name="Watson M."/>
            <person name="Adriaenssens E.M."/>
            <person name="Foster-Nyarko E."/>
            <person name="Jarju S."/>
            <person name="Secka A."/>
            <person name="Antonio M."/>
            <person name="Oren A."/>
            <person name="Chaudhuri R.R."/>
            <person name="La Ragione R."/>
            <person name="Hildebrand F."/>
            <person name="Pallen M.J."/>
        </authorList>
    </citation>
    <scope>NUCLEOTIDE SEQUENCE</scope>
    <source>
        <strain evidence="2">ChiHecec2B26-7398</strain>
    </source>
</reference>
<evidence type="ECO:0000313" key="2">
    <source>
        <dbReference type="EMBL" id="HIX95701.1"/>
    </source>
</evidence>
<sequence>MRPTCFCLPLGLLLLAGCAQAVDTTPVWQQTLLATGAEMELSNCTLLSEEPVPYAMGREHGNDWQDRPALEVEGVPVVTLRGVEAEDVELRFAENIAGLYLYYDKMMPQVDLDYIVTELPDGSLQYRLDTVYNFEFVLTTQEGTDTMLVICHREGLAAKNDY</sequence>
<organism evidence="2 3">
    <name type="scientific">Candidatus Gemmiger excrementipullorum</name>
    <dbReference type="NCBI Taxonomy" id="2838610"/>
    <lineage>
        <taxon>Bacteria</taxon>
        <taxon>Bacillati</taxon>
        <taxon>Bacillota</taxon>
        <taxon>Clostridia</taxon>
        <taxon>Eubacteriales</taxon>
        <taxon>Gemmiger</taxon>
    </lineage>
</organism>